<organism evidence="1 2">
    <name type="scientific">Actinomycetospora aurantiaca</name>
    <dbReference type="NCBI Taxonomy" id="3129233"/>
    <lineage>
        <taxon>Bacteria</taxon>
        <taxon>Bacillati</taxon>
        <taxon>Actinomycetota</taxon>
        <taxon>Actinomycetes</taxon>
        <taxon>Pseudonocardiales</taxon>
        <taxon>Pseudonocardiaceae</taxon>
        <taxon>Actinomycetospora</taxon>
    </lineage>
</organism>
<dbReference type="SUPFAM" id="SSF54427">
    <property type="entry name" value="NTF2-like"/>
    <property type="match status" value="1"/>
</dbReference>
<dbReference type="Gene3D" id="3.10.450.50">
    <property type="match status" value="1"/>
</dbReference>
<evidence type="ECO:0008006" key="3">
    <source>
        <dbReference type="Google" id="ProtNLM"/>
    </source>
</evidence>
<evidence type="ECO:0000313" key="2">
    <source>
        <dbReference type="Proteomes" id="UP001385809"/>
    </source>
</evidence>
<gene>
    <name evidence="1" type="ORF">WCD74_08350</name>
</gene>
<sequence length="129" mass="14034">MSNAQALTDAFAAADRGDAGPLLALLDDSMTWAGFTLDGTQAVYSKEEFLGAFGVLAKLDESRNEVTWTDETPEGLVVAYVQIYRRLGDDVLDVTMVTSFQFVDGRILRATDLCPPSFAQYWAKLGISA</sequence>
<dbReference type="EMBL" id="JBBEGN010000003">
    <property type="protein sequence ID" value="MEJ2867771.1"/>
    <property type="molecule type" value="Genomic_DNA"/>
</dbReference>
<dbReference type="InterPro" id="IPR032710">
    <property type="entry name" value="NTF2-like_dom_sf"/>
</dbReference>
<keyword evidence="2" id="KW-1185">Reference proteome</keyword>
<reference evidence="1 2" key="1">
    <citation type="submission" date="2024-03" db="EMBL/GenBank/DDBJ databases">
        <title>Actinomycetospora sp. OC33-EN08, a novel actinomycete isolated from wild orchid (Aerides multiflora).</title>
        <authorList>
            <person name="Suriyachadkun C."/>
        </authorList>
    </citation>
    <scope>NUCLEOTIDE SEQUENCE [LARGE SCALE GENOMIC DNA]</scope>
    <source>
        <strain evidence="1 2">OC33-EN08</strain>
    </source>
</reference>
<comment type="caution">
    <text evidence="1">The sequence shown here is derived from an EMBL/GenBank/DDBJ whole genome shotgun (WGS) entry which is preliminary data.</text>
</comment>
<protein>
    <recommendedName>
        <fullName evidence="3">Nuclear transport factor 2 family protein</fullName>
    </recommendedName>
</protein>
<evidence type="ECO:0000313" key="1">
    <source>
        <dbReference type="EMBL" id="MEJ2867771.1"/>
    </source>
</evidence>
<dbReference type="RefSeq" id="WP_337694380.1">
    <property type="nucleotide sequence ID" value="NZ_JBBEGN010000003.1"/>
</dbReference>
<proteinExistence type="predicted"/>
<dbReference type="Proteomes" id="UP001385809">
    <property type="component" value="Unassembled WGS sequence"/>
</dbReference>
<accession>A0ABU8MLG3</accession>
<name>A0ABU8MLG3_9PSEU</name>